<dbReference type="InterPro" id="IPR013325">
    <property type="entry name" value="RNA_pol_sigma_r2"/>
</dbReference>
<dbReference type="InterPro" id="IPR007627">
    <property type="entry name" value="RNA_pol_sigma70_r2"/>
</dbReference>
<keyword evidence="5" id="KW-1133">Transmembrane helix</keyword>
<dbReference type="Pfam" id="PF08281">
    <property type="entry name" value="Sigma70_r4_2"/>
    <property type="match status" value="1"/>
</dbReference>
<evidence type="ECO:0000256" key="2">
    <source>
        <dbReference type="ARBA" id="ARBA00023015"/>
    </source>
</evidence>
<dbReference type="Gene3D" id="1.10.10.10">
    <property type="entry name" value="Winged helix-like DNA-binding domain superfamily/Winged helix DNA-binding domain"/>
    <property type="match status" value="1"/>
</dbReference>
<keyword evidence="8" id="KW-1185">Reference proteome</keyword>
<dbReference type="Proteomes" id="UP000181976">
    <property type="component" value="Unassembled WGS sequence"/>
</dbReference>
<evidence type="ECO:0000259" key="6">
    <source>
        <dbReference type="PROSITE" id="PS00622"/>
    </source>
</evidence>
<proteinExistence type="inferred from homology"/>
<dbReference type="InterPro" id="IPR013324">
    <property type="entry name" value="RNA_pol_sigma_r3/r4-like"/>
</dbReference>
<dbReference type="GO" id="GO:0006352">
    <property type="term" value="P:DNA-templated transcription initiation"/>
    <property type="evidence" value="ECO:0007669"/>
    <property type="project" value="InterPro"/>
</dbReference>
<dbReference type="PANTHER" id="PTHR43133">
    <property type="entry name" value="RNA POLYMERASE ECF-TYPE SIGMA FACTO"/>
    <property type="match status" value="1"/>
</dbReference>
<name>A0A1I2BIZ7_9BACT</name>
<keyword evidence="4" id="KW-0804">Transcription</keyword>
<sequence length="208" mass="24039">MKSINNEWTEQELLRGITDGTESAFRYLFDNYYPMLVAFANRFVEDLDSSRNIVQDVLVNLYDKRKTIHIHTSLKAHLFQSVRNRALNHIKKEKMEREHHGRIKYESEEVVNEELLAVSELEGRINKVVNELPPQCRKIFIMSRQEGIPNADIAKQLSISKRTVETQISNALKRIRSDLKKHGYLPLLGCFLISILSAVNSLFNSLVG</sequence>
<feature type="domain" description="HTH luxR-type" evidence="6">
    <location>
        <begin position="147"/>
        <end position="174"/>
    </location>
</feature>
<evidence type="ECO:0000313" key="8">
    <source>
        <dbReference type="Proteomes" id="UP000181976"/>
    </source>
</evidence>
<keyword evidence="5" id="KW-0472">Membrane</keyword>
<dbReference type="NCBIfam" id="TIGR02985">
    <property type="entry name" value="Sig70_bacteroi1"/>
    <property type="match status" value="1"/>
</dbReference>
<dbReference type="STRING" id="385682.SAMN05444380_11374"/>
<evidence type="ECO:0000313" key="7">
    <source>
        <dbReference type="EMBL" id="SFE56141.1"/>
    </source>
</evidence>
<keyword evidence="3" id="KW-0731">Sigma factor</keyword>
<evidence type="ECO:0000256" key="1">
    <source>
        <dbReference type="ARBA" id="ARBA00010641"/>
    </source>
</evidence>
<dbReference type="SUPFAM" id="SSF88946">
    <property type="entry name" value="Sigma2 domain of RNA polymerase sigma factors"/>
    <property type="match status" value="1"/>
</dbReference>
<dbReference type="RefSeq" id="WP_010528065.1">
    <property type="nucleotide sequence ID" value="NZ_AFSL01000071.1"/>
</dbReference>
<protein>
    <submittedName>
        <fullName evidence="7">RNA polymerase sigma-70 factor, ECF subfamily</fullName>
    </submittedName>
</protein>
<dbReference type="NCBIfam" id="TIGR02937">
    <property type="entry name" value="sigma70-ECF"/>
    <property type="match status" value="1"/>
</dbReference>
<feature type="transmembrane region" description="Helical" evidence="5">
    <location>
        <begin position="183"/>
        <end position="203"/>
    </location>
</feature>
<dbReference type="OrthoDB" id="9782991at2"/>
<dbReference type="InterPro" id="IPR014284">
    <property type="entry name" value="RNA_pol_sigma-70_dom"/>
</dbReference>
<gene>
    <name evidence="7" type="ORF">SAMN05444380_11374</name>
</gene>
<dbReference type="InterPro" id="IPR013249">
    <property type="entry name" value="RNA_pol_sigma70_r4_t2"/>
</dbReference>
<dbReference type="Pfam" id="PF04542">
    <property type="entry name" value="Sigma70_r2"/>
    <property type="match status" value="1"/>
</dbReference>
<dbReference type="InterPro" id="IPR014327">
    <property type="entry name" value="RNA_pol_sigma70_bacteroid"/>
</dbReference>
<dbReference type="GO" id="GO:0016987">
    <property type="term" value="F:sigma factor activity"/>
    <property type="evidence" value="ECO:0007669"/>
    <property type="project" value="UniProtKB-KW"/>
</dbReference>
<dbReference type="PROSITE" id="PS00622">
    <property type="entry name" value="HTH_LUXR_1"/>
    <property type="match status" value="1"/>
</dbReference>
<dbReference type="InterPro" id="IPR039425">
    <property type="entry name" value="RNA_pol_sigma-70-like"/>
</dbReference>
<evidence type="ECO:0000256" key="4">
    <source>
        <dbReference type="ARBA" id="ARBA00023163"/>
    </source>
</evidence>
<comment type="similarity">
    <text evidence="1">Belongs to the sigma-70 factor family. ECF subfamily.</text>
</comment>
<dbReference type="SUPFAM" id="SSF88659">
    <property type="entry name" value="Sigma3 and sigma4 domains of RNA polymerase sigma factors"/>
    <property type="match status" value="1"/>
</dbReference>
<dbReference type="InterPro" id="IPR000792">
    <property type="entry name" value="Tscrpt_reg_LuxR_C"/>
</dbReference>
<keyword evidence="2" id="KW-0805">Transcription regulation</keyword>
<dbReference type="GO" id="GO:0003677">
    <property type="term" value="F:DNA binding"/>
    <property type="evidence" value="ECO:0007669"/>
    <property type="project" value="InterPro"/>
</dbReference>
<keyword evidence="5" id="KW-0812">Transmembrane</keyword>
<dbReference type="InterPro" id="IPR036388">
    <property type="entry name" value="WH-like_DNA-bd_sf"/>
</dbReference>
<dbReference type="InParanoid" id="A0A1I2BIZ7"/>
<dbReference type="PANTHER" id="PTHR43133:SF46">
    <property type="entry name" value="RNA POLYMERASE SIGMA-70 FACTOR ECF SUBFAMILY"/>
    <property type="match status" value="1"/>
</dbReference>
<dbReference type="AlphaFoldDB" id="A0A1I2BIZ7"/>
<evidence type="ECO:0000256" key="5">
    <source>
        <dbReference type="SAM" id="Phobius"/>
    </source>
</evidence>
<reference evidence="7 8" key="1">
    <citation type="submission" date="2016-10" db="EMBL/GenBank/DDBJ databases">
        <authorList>
            <person name="de Groot N.N."/>
        </authorList>
    </citation>
    <scope>NUCLEOTIDE SEQUENCE [LARGE SCALE GENOMIC DNA]</scope>
    <source>
        <strain evidence="7 8">DSM 19012</strain>
    </source>
</reference>
<accession>A0A1I2BIZ7</accession>
<dbReference type="Gene3D" id="1.10.1740.10">
    <property type="match status" value="1"/>
</dbReference>
<dbReference type="EMBL" id="FONA01000013">
    <property type="protein sequence ID" value="SFE56141.1"/>
    <property type="molecule type" value="Genomic_DNA"/>
</dbReference>
<dbReference type="eggNOG" id="COG1595">
    <property type="taxonomic scope" value="Bacteria"/>
</dbReference>
<evidence type="ECO:0000256" key="3">
    <source>
        <dbReference type="ARBA" id="ARBA00023082"/>
    </source>
</evidence>
<organism evidence="7 8">
    <name type="scientific">Thermophagus xiamenensis</name>
    <dbReference type="NCBI Taxonomy" id="385682"/>
    <lineage>
        <taxon>Bacteria</taxon>
        <taxon>Pseudomonadati</taxon>
        <taxon>Bacteroidota</taxon>
        <taxon>Bacteroidia</taxon>
        <taxon>Marinilabiliales</taxon>
        <taxon>Marinilabiliaceae</taxon>
        <taxon>Thermophagus</taxon>
    </lineage>
</organism>